<dbReference type="PROSITE" id="PS50878">
    <property type="entry name" value="RT_POL"/>
    <property type="match status" value="1"/>
</dbReference>
<dbReference type="InterPro" id="IPR051083">
    <property type="entry name" value="GrpII_Intron_Splice-Mob/Def"/>
</dbReference>
<sequence>MQASYECERGVRWKMQPQRFANNRLTNCNKLLRDIENGTYKPMAVKSFPIYERGKTRVVKPVTFYDRVAQRCFCDHVLVDSILKMVRVECSAVLPGRGLGYAFDRVRSHLEAAPMSGWVAKFDFSAYFASIDQDILLDMMRWPIRDERLFRFLETVITADSPGLELGSHISQLCAAAYPTKLDSVVSRAPGVVGYHRYMDDGIIICRDRESALAALELSRKISRDLKLTINPKKTYANRIDQPFKFCKMRFLKTSGEVRMRVPKKQTRTACRHARNVKRKAARDDRIDLGPVKASLLGYVNHGDADLSRLVSSIFPIDSKPIGA</sequence>
<dbReference type="PANTHER" id="PTHR34047:SF8">
    <property type="entry name" value="PROTEIN YKFC"/>
    <property type="match status" value="1"/>
</dbReference>
<evidence type="ECO:0000259" key="1">
    <source>
        <dbReference type="PROSITE" id="PS50878"/>
    </source>
</evidence>
<name>A0A8S5SRE7_9CAUD</name>
<dbReference type="Pfam" id="PF00078">
    <property type="entry name" value="RVT_1"/>
    <property type="match status" value="1"/>
</dbReference>
<feature type="domain" description="Reverse transcriptase" evidence="1">
    <location>
        <begin position="29"/>
        <end position="251"/>
    </location>
</feature>
<proteinExistence type="predicted"/>
<dbReference type="PANTHER" id="PTHR34047">
    <property type="entry name" value="NUCLEAR INTRON MATURASE 1, MITOCHONDRIAL-RELATED"/>
    <property type="match status" value="1"/>
</dbReference>
<evidence type="ECO:0000313" key="2">
    <source>
        <dbReference type="EMBL" id="DAF53621.1"/>
    </source>
</evidence>
<dbReference type="InterPro" id="IPR000477">
    <property type="entry name" value="RT_dom"/>
</dbReference>
<accession>A0A8S5SRE7</accession>
<keyword evidence="2" id="KW-0695">RNA-directed DNA polymerase</keyword>
<dbReference type="InterPro" id="IPR043502">
    <property type="entry name" value="DNA/RNA_pol_sf"/>
</dbReference>
<protein>
    <submittedName>
        <fullName evidence="2">Group II intron reverse transcriptase/maturase</fullName>
    </submittedName>
</protein>
<organism evidence="2">
    <name type="scientific">Siphoviridae sp. ctRIT4</name>
    <dbReference type="NCBI Taxonomy" id="2827869"/>
    <lineage>
        <taxon>Viruses</taxon>
        <taxon>Duplodnaviria</taxon>
        <taxon>Heunggongvirae</taxon>
        <taxon>Uroviricota</taxon>
        <taxon>Caudoviricetes</taxon>
    </lineage>
</organism>
<keyword evidence="2" id="KW-0548">Nucleotidyltransferase</keyword>
<dbReference type="SUPFAM" id="SSF56672">
    <property type="entry name" value="DNA/RNA polymerases"/>
    <property type="match status" value="1"/>
</dbReference>
<dbReference type="GO" id="GO:0003964">
    <property type="term" value="F:RNA-directed DNA polymerase activity"/>
    <property type="evidence" value="ECO:0007669"/>
    <property type="project" value="UniProtKB-KW"/>
</dbReference>
<reference evidence="2" key="1">
    <citation type="journal article" date="2021" name="Proc. Natl. Acad. Sci. U.S.A.">
        <title>A Catalog of Tens of Thousands of Viruses from Human Metagenomes Reveals Hidden Associations with Chronic Diseases.</title>
        <authorList>
            <person name="Tisza M.J."/>
            <person name="Buck C.B."/>
        </authorList>
    </citation>
    <scope>NUCLEOTIDE SEQUENCE</scope>
    <source>
        <strain evidence="2">CtRIT4</strain>
    </source>
</reference>
<dbReference type="EMBL" id="BK032660">
    <property type="protein sequence ID" value="DAF53621.1"/>
    <property type="molecule type" value="Genomic_DNA"/>
</dbReference>
<keyword evidence="2" id="KW-0808">Transferase</keyword>